<dbReference type="AlphaFoldDB" id="A0A917E4C1"/>
<name>A0A917E4C1_9FLAO</name>
<evidence type="ECO:0000256" key="3">
    <source>
        <dbReference type="ARBA" id="ARBA00022692"/>
    </source>
</evidence>
<evidence type="ECO:0000313" key="8">
    <source>
        <dbReference type="Proteomes" id="UP000599688"/>
    </source>
</evidence>
<evidence type="ECO:0000313" key="7">
    <source>
        <dbReference type="EMBL" id="GGE03155.1"/>
    </source>
</evidence>
<feature type="transmembrane region" description="Helical" evidence="6">
    <location>
        <begin position="130"/>
        <end position="148"/>
    </location>
</feature>
<dbReference type="PANTHER" id="PTHR39087">
    <property type="entry name" value="UPF0104 MEMBRANE PROTEIN MJ1595"/>
    <property type="match status" value="1"/>
</dbReference>
<dbReference type="RefSeq" id="WP_188404801.1">
    <property type="nucleotide sequence ID" value="NZ_BMGL01000001.1"/>
</dbReference>
<evidence type="ECO:0000256" key="1">
    <source>
        <dbReference type="ARBA" id="ARBA00004651"/>
    </source>
</evidence>
<dbReference type="Proteomes" id="UP000599688">
    <property type="component" value="Unassembled WGS sequence"/>
</dbReference>
<dbReference type="PANTHER" id="PTHR39087:SF2">
    <property type="entry name" value="UPF0104 MEMBRANE PROTEIN MJ1595"/>
    <property type="match status" value="1"/>
</dbReference>
<comment type="caution">
    <text evidence="7">The sequence shown here is derived from an EMBL/GenBank/DDBJ whole genome shotgun (WGS) entry which is preliminary data.</text>
</comment>
<feature type="transmembrane region" description="Helical" evidence="6">
    <location>
        <begin position="48"/>
        <end position="66"/>
    </location>
</feature>
<accession>A0A917E4C1</accession>
<feature type="transmembrane region" description="Helical" evidence="6">
    <location>
        <begin position="215"/>
        <end position="239"/>
    </location>
</feature>
<gene>
    <name evidence="7" type="ORF">GCM10010831_01020</name>
</gene>
<dbReference type="EMBL" id="BMGL01000001">
    <property type="protein sequence ID" value="GGE03155.1"/>
    <property type="molecule type" value="Genomic_DNA"/>
</dbReference>
<comment type="subcellular location">
    <subcellularLocation>
        <location evidence="1">Cell membrane</location>
        <topology evidence="1">Multi-pass membrane protein</topology>
    </subcellularLocation>
</comment>
<keyword evidence="8" id="KW-1185">Reference proteome</keyword>
<dbReference type="NCBIfam" id="TIGR00374">
    <property type="entry name" value="flippase-like domain"/>
    <property type="match status" value="1"/>
</dbReference>
<sequence length="325" mass="36413">MPKLKLKKIAKISLPIILGAFFVGFSIFSSTEEERYQIWHTITNANPFWVSVSVVLGILSHWARALRWKYALQPLGCKPKTLNSFFAIMFGYLSNLGVPRSGEILRGASLASYENINFEKSFGTIVSERIVDLIVLILIIGIALINQSQELLALFEIFQINPLLSLFIMLSLVFLFFIFLKILSSSQHAFILKIRSFFEGLWQGMQSIIHMKNKFAFGLYTLAIWGLYIAIFFVIKYSVPEMQDLGFGPLLVAFIVGTFSMSLTSGGVGIFPIAVGAVLYMYGISKVSGEAFGWILWSSQTALTLILGIISAILLPIYNKNQIFK</sequence>
<keyword evidence="4 6" id="KW-1133">Transmembrane helix</keyword>
<protein>
    <submittedName>
        <fullName evidence="7">Membrane protein</fullName>
    </submittedName>
</protein>
<keyword evidence="2" id="KW-1003">Cell membrane</keyword>
<feature type="transmembrane region" description="Helical" evidence="6">
    <location>
        <begin position="294"/>
        <end position="318"/>
    </location>
</feature>
<feature type="transmembrane region" description="Helical" evidence="6">
    <location>
        <begin position="12"/>
        <end position="28"/>
    </location>
</feature>
<feature type="transmembrane region" description="Helical" evidence="6">
    <location>
        <begin position="251"/>
        <end position="282"/>
    </location>
</feature>
<feature type="transmembrane region" description="Helical" evidence="6">
    <location>
        <begin position="160"/>
        <end position="183"/>
    </location>
</feature>
<dbReference type="InterPro" id="IPR022791">
    <property type="entry name" value="L-PG_synthase/AglD"/>
</dbReference>
<organism evidence="7 8">
    <name type="scientific">Psychroflexus salis</name>
    <dbReference type="NCBI Taxonomy" id="1526574"/>
    <lineage>
        <taxon>Bacteria</taxon>
        <taxon>Pseudomonadati</taxon>
        <taxon>Bacteroidota</taxon>
        <taxon>Flavobacteriia</taxon>
        <taxon>Flavobacteriales</taxon>
        <taxon>Flavobacteriaceae</taxon>
        <taxon>Psychroflexus</taxon>
    </lineage>
</organism>
<evidence type="ECO:0000256" key="2">
    <source>
        <dbReference type="ARBA" id="ARBA00022475"/>
    </source>
</evidence>
<keyword evidence="5 6" id="KW-0472">Membrane</keyword>
<evidence type="ECO:0000256" key="6">
    <source>
        <dbReference type="SAM" id="Phobius"/>
    </source>
</evidence>
<reference evidence="7 8" key="1">
    <citation type="journal article" date="2014" name="Int. J. Syst. Evol. Microbiol.">
        <title>Complete genome sequence of Corynebacterium casei LMG S-19264T (=DSM 44701T), isolated from a smear-ripened cheese.</title>
        <authorList>
            <consortium name="US DOE Joint Genome Institute (JGI-PGF)"/>
            <person name="Walter F."/>
            <person name="Albersmeier A."/>
            <person name="Kalinowski J."/>
            <person name="Ruckert C."/>
        </authorList>
    </citation>
    <scope>NUCLEOTIDE SEQUENCE [LARGE SCALE GENOMIC DNA]</scope>
    <source>
        <strain evidence="7 8">CGMCC 1.12925</strain>
    </source>
</reference>
<dbReference type="Pfam" id="PF03706">
    <property type="entry name" value="LPG_synthase_TM"/>
    <property type="match status" value="1"/>
</dbReference>
<dbReference type="GO" id="GO:0005886">
    <property type="term" value="C:plasma membrane"/>
    <property type="evidence" value="ECO:0007669"/>
    <property type="project" value="UniProtKB-SubCell"/>
</dbReference>
<evidence type="ECO:0000256" key="5">
    <source>
        <dbReference type="ARBA" id="ARBA00023136"/>
    </source>
</evidence>
<proteinExistence type="predicted"/>
<evidence type="ECO:0000256" key="4">
    <source>
        <dbReference type="ARBA" id="ARBA00022989"/>
    </source>
</evidence>
<keyword evidence="3 6" id="KW-0812">Transmembrane</keyword>